<dbReference type="AlphaFoldDB" id="A0A2A3EIU8"/>
<keyword evidence="3 8" id="KW-0812">Transmembrane</keyword>
<feature type="transmembrane region" description="Helical" evidence="8">
    <location>
        <begin position="272"/>
        <end position="289"/>
    </location>
</feature>
<dbReference type="InterPro" id="IPR052192">
    <property type="entry name" value="Insect_Ionotropic_Sensory_Rcpt"/>
</dbReference>
<dbReference type="STRING" id="94128.A0A2A3EIU8"/>
<evidence type="ECO:0000256" key="2">
    <source>
        <dbReference type="ARBA" id="ARBA00022475"/>
    </source>
</evidence>
<keyword evidence="6 9" id="KW-0675">Receptor</keyword>
<proteinExistence type="predicted"/>
<dbReference type="Proteomes" id="UP000242457">
    <property type="component" value="Unassembled WGS sequence"/>
</dbReference>
<evidence type="ECO:0000256" key="8">
    <source>
        <dbReference type="SAM" id="Phobius"/>
    </source>
</evidence>
<feature type="transmembrane region" description="Helical" evidence="8">
    <location>
        <begin position="301"/>
        <end position="320"/>
    </location>
</feature>
<dbReference type="PANTHER" id="PTHR42643">
    <property type="entry name" value="IONOTROPIC RECEPTOR 20A-RELATED"/>
    <property type="match status" value="1"/>
</dbReference>
<feature type="transmembrane region" description="Helical" evidence="8">
    <location>
        <begin position="332"/>
        <end position="351"/>
    </location>
</feature>
<dbReference type="OrthoDB" id="8182981at2759"/>
<reference evidence="9 10" key="1">
    <citation type="submission" date="2014-07" db="EMBL/GenBank/DDBJ databases">
        <title>Genomic and transcriptomic analysis on Apis cerana provide comprehensive insights into honey bee biology.</title>
        <authorList>
            <person name="Diao Q."/>
            <person name="Sun L."/>
            <person name="Zheng H."/>
            <person name="Zheng H."/>
            <person name="Xu S."/>
            <person name="Wang S."/>
            <person name="Zeng Z."/>
            <person name="Hu F."/>
            <person name="Su S."/>
            <person name="Wu J."/>
        </authorList>
    </citation>
    <scope>NUCLEOTIDE SEQUENCE [LARGE SCALE GENOMIC DNA]</scope>
    <source>
        <tissue evidence="9">Pupae without intestine</tissue>
    </source>
</reference>
<keyword evidence="2" id="KW-1003">Cell membrane</keyword>
<sequence>MDVAVNSLVTIISSVISFREDLLLASNVKSWITDHNFTEIINLSFSFSKCCNVLLSDSTEDSEIFFDRFRTIYPYDYFLKRNTNEYEQECNGYLLLGSYDDEIMEFVRKIPSLLWNTEILIIVDNDISIDSNILDNSIYGIASVNIISMSDLDWDGIEMRLFLIMAEKLNFTWTIRKPEGNYTYGKRFNETYWIGGIIQMLIDQKRLLVYPSSSPFHPKVDIAFASIWVTLDQNRFVTLSIPWYDVYLHFLVPRPHRTSSFWALKKPFSKKIWCLLLSALLLHSLYTYVRSWIDSKFPKRYRNFLITFIDLIGYLLSSSVPRTVVPNRVQILLWQTVGWLIIAAYCSSLAARLSTWEYESRIDTFKQFIEANLSWGKSGQPPPFNDYFDLSNYRLMRESLGHFYASFAIQPRLLKPINKMILWLKETGIVIWHLRDVIRRRGNYNFREVFVERDRYDGSVQVLGLMPLGAGFSFLLVGFFIASLLLLIQLRID</sequence>
<protein>
    <submittedName>
        <fullName evidence="9">Glutamate receptor U1</fullName>
    </submittedName>
</protein>
<name>A0A2A3EIU8_APICC</name>
<comment type="subcellular location">
    <subcellularLocation>
        <location evidence="1">Cell membrane</location>
        <topology evidence="1">Multi-pass membrane protein</topology>
    </subcellularLocation>
</comment>
<dbReference type="GO" id="GO:0005886">
    <property type="term" value="C:plasma membrane"/>
    <property type="evidence" value="ECO:0007669"/>
    <property type="project" value="UniProtKB-SubCell"/>
</dbReference>
<evidence type="ECO:0000256" key="3">
    <source>
        <dbReference type="ARBA" id="ARBA00022692"/>
    </source>
</evidence>
<gene>
    <name evidence="9" type="ORF">APICC_07862</name>
</gene>
<evidence type="ECO:0000256" key="5">
    <source>
        <dbReference type="ARBA" id="ARBA00023136"/>
    </source>
</evidence>
<organism evidence="9 10">
    <name type="scientific">Apis cerana cerana</name>
    <name type="common">Oriental honeybee</name>
    <dbReference type="NCBI Taxonomy" id="94128"/>
    <lineage>
        <taxon>Eukaryota</taxon>
        <taxon>Metazoa</taxon>
        <taxon>Ecdysozoa</taxon>
        <taxon>Arthropoda</taxon>
        <taxon>Hexapoda</taxon>
        <taxon>Insecta</taxon>
        <taxon>Pterygota</taxon>
        <taxon>Neoptera</taxon>
        <taxon>Endopterygota</taxon>
        <taxon>Hymenoptera</taxon>
        <taxon>Apocrita</taxon>
        <taxon>Aculeata</taxon>
        <taxon>Apoidea</taxon>
        <taxon>Anthophila</taxon>
        <taxon>Apidae</taxon>
        <taxon>Apis</taxon>
    </lineage>
</organism>
<evidence type="ECO:0000256" key="4">
    <source>
        <dbReference type="ARBA" id="ARBA00022989"/>
    </source>
</evidence>
<dbReference type="PANTHER" id="PTHR42643:SF24">
    <property type="entry name" value="IONOTROPIC RECEPTOR 60A"/>
    <property type="match status" value="1"/>
</dbReference>
<keyword evidence="10" id="KW-1185">Reference proteome</keyword>
<evidence type="ECO:0000256" key="1">
    <source>
        <dbReference type="ARBA" id="ARBA00004651"/>
    </source>
</evidence>
<keyword evidence="5 8" id="KW-0472">Membrane</keyword>
<keyword evidence="7" id="KW-0325">Glycoprotein</keyword>
<accession>A0A2A3EIU8</accession>
<evidence type="ECO:0000256" key="6">
    <source>
        <dbReference type="ARBA" id="ARBA00023170"/>
    </source>
</evidence>
<dbReference type="Gene3D" id="3.40.190.10">
    <property type="entry name" value="Periplasmic binding protein-like II"/>
    <property type="match status" value="1"/>
</dbReference>
<evidence type="ECO:0000313" key="9">
    <source>
        <dbReference type="EMBL" id="PBC30941.1"/>
    </source>
</evidence>
<dbReference type="SUPFAM" id="SSF53850">
    <property type="entry name" value="Periplasmic binding protein-like II"/>
    <property type="match status" value="1"/>
</dbReference>
<keyword evidence="4 8" id="KW-1133">Transmembrane helix</keyword>
<dbReference type="EMBL" id="KZ288253">
    <property type="protein sequence ID" value="PBC30941.1"/>
    <property type="molecule type" value="Genomic_DNA"/>
</dbReference>
<evidence type="ECO:0000256" key="7">
    <source>
        <dbReference type="ARBA" id="ARBA00023180"/>
    </source>
</evidence>
<evidence type="ECO:0000313" key="10">
    <source>
        <dbReference type="Proteomes" id="UP000242457"/>
    </source>
</evidence>
<feature type="transmembrane region" description="Helical" evidence="8">
    <location>
        <begin position="465"/>
        <end position="488"/>
    </location>
</feature>